<keyword evidence="4" id="KW-1185">Reference proteome</keyword>
<name>A0AAD7IUT2_9AGAR</name>
<dbReference type="AlphaFoldDB" id="A0AAD7IUT2"/>
<gene>
    <name evidence="3" type="ORF">B0H16DRAFT_1460910</name>
</gene>
<feature type="region of interest" description="Disordered" evidence="1">
    <location>
        <begin position="98"/>
        <end position="144"/>
    </location>
</feature>
<feature type="compositionally biased region" description="Polar residues" evidence="1">
    <location>
        <begin position="125"/>
        <end position="136"/>
    </location>
</feature>
<accession>A0AAD7IUT2</accession>
<feature type="compositionally biased region" description="Low complexity" evidence="1">
    <location>
        <begin position="100"/>
        <end position="111"/>
    </location>
</feature>
<proteinExistence type="predicted"/>
<dbReference type="SUPFAM" id="SSF55658">
    <property type="entry name" value="L9 N-domain-like"/>
    <property type="match status" value="1"/>
</dbReference>
<dbReference type="Pfam" id="PF01693">
    <property type="entry name" value="Cauli_VI"/>
    <property type="match status" value="2"/>
</dbReference>
<comment type="caution">
    <text evidence="3">The sequence shown here is derived from an EMBL/GenBank/DDBJ whole genome shotgun (WGS) entry which is preliminary data.</text>
</comment>
<protein>
    <recommendedName>
        <fullName evidence="2">Ribonuclease H1 N-terminal domain-containing protein</fullName>
    </recommendedName>
</protein>
<dbReference type="EMBL" id="JARKIB010000067">
    <property type="protein sequence ID" value="KAJ7749880.1"/>
    <property type="molecule type" value="Genomic_DNA"/>
</dbReference>
<dbReference type="Proteomes" id="UP001215598">
    <property type="component" value="Unassembled WGS sequence"/>
</dbReference>
<dbReference type="InterPro" id="IPR009027">
    <property type="entry name" value="Ribosomal_bL9/RNase_H1_N"/>
</dbReference>
<dbReference type="InterPro" id="IPR011320">
    <property type="entry name" value="RNase_H1_N"/>
</dbReference>
<organism evidence="3 4">
    <name type="scientific">Mycena metata</name>
    <dbReference type="NCBI Taxonomy" id="1033252"/>
    <lineage>
        <taxon>Eukaryota</taxon>
        <taxon>Fungi</taxon>
        <taxon>Dikarya</taxon>
        <taxon>Basidiomycota</taxon>
        <taxon>Agaricomycotina</taxon>
        <taxon>Agaricomycetes</taxon>
        <taxon>Agaricomycetidae</taxon>
        <taxon>Agaricales</taxon>
        <taxon>Marasmiineae</taxon>
        <taxon>Mycenaceae</taxon>
        <taxon>Mycena</taxon>
    </lineage>
</organism>
<evidence type="ECO:0000259" key="2">
    <source>
        <dbReference type="Pfam" id="PF01693"/>
    </source>
</evidence>
<evidence type="ECO:0000256" key="1">
    <source>
        <dbReference type="SAM" id="MobiDB-lite"/>
    </source>
</evidence>
<dbReference type="InterPro" id="IPR037056">
    <property type="entry name" value="RNase_H1_N_sf"/>
</dbReference>
<evidence type="ECO:0000313" key="3">
    <source>
        <dbReference type="EMBL" id="KAJ7749880.1"/>
    </source>
</evidence>
<evidence type="ECO:0000313" key="4">
    <source>
        <dbReference type="Proteomes" id="UP001215598"/>
    </source>
</evidence>
<sequence>MPPHDLTPPELPVLIAPTNHPKRLSADELDNLISHLSEPQLDNVIRRLGVAVFLRQLPPTFQCVLLAAQRVARDRSADDDSDYDNAIEDLIRDFDEASLEASTPPQSSPASSPEPPVTPSRLRQVRSTPSTPQTARVQLPRYTYTSPTGAGRTASWFEAGALTQGISGASVRSIGGGSQSQTAAYTIFFGAEIGVFQTWADVQSRTSGHGLAIFGGYVSTDAAAAALAYARQKGWTGDSTPPLYDAVPPTPTQRVDNPINAGAVNTKWYAVSRGVAPGVYHSWLECSLNVSGIKGSLYKSFPTRSEAEDAFNEALEKDWRKPPPSMKEDRRRTPQEVTCNACVTRSVEQVSVDVQFTPGI</sequence>
<feature type="domain" description="Ribonuclease H1 N-terminal" evidence="2">
    <location>
        <begin position="267"/>
        <end position="309"/>
    </location>
</feature>
<reference evidence="3" key="1">
    <citation type="submission" date="2023-03" db="EMBL/GenBank/DDBJ databases">
        <title>Massive genome expansion in bonnet fungi (Mycena s.s.) driven by repeated elements and novel gene families across ecological guilds.</title>
        <authorList>
            <consortium name="Lawrence Berkeley National Laboratory"/>
            <person name="Harder C.B."/>
            <person name="Miyauchi S."/>
            <person name="Viragh M."/>
            <person name="Kuo A."/>
            <person name="Thoen E."/>
            <person name="Andreopoulos B."/>
            <person name="Lu D."/>
            <person name="Skrede I."/>
            <person name="Drula E."/>
            <person name="Henrissat B."/>
            <person name="Morin E."/>
            <person name="Kohler A."/>
            <person name="Barry K."/>
            <person name="LaButti K."/>
            <person name="Morin E."/>
            <person name="Salamov A."/>
            <person name="Lipzen A."/>
            <person name="Mereny Z."/>
            <person name="Hegedus B."/>
            <person name="Baldrian P."/>
            <person name="Stursova M."/>
            <person name="Weitz H."/>
            <person name="Taylor A."/>
            <person name="Grigoriev I.V."/>
            <person name="Nagy L.G."/>
            <person name="Martin F."/>
            <person name="Kauserud H."/>
        </authorList>
    </citation>
    <scope>NUCLEOTIDE SEQUENCE</scope>
    <source>
        <strain evidence="3">CBHHK182m</strain>
    </source>
</reference>
<feature type="domain" description="Ribonuclease H1 N-terminal" evidence="2">
    <location>
        <begin position="184"/>
        <end position="225"/>
    </location>
</feature>
<dbReference type="Gene3D" id="3.40.970.10">
    <property type="entry name" value="Ribonuclease H1, N-terminal domain"/>
    <property type="match status" value="1"/>
</dbReference>